<evidence type="ECO:0000256" key="2">
    <source>
        <dbReference type="ARBA" id="ARBA00022741"/>
    </source>
</evidence>
<dbReference type="Gene3D" id="3.50.30.10">
    <property type="entry name" value="Phosphohistidine domain"/>
    <property type="match status" value="1"/>
</dbReference>
<dbReference type="GO" id="GO:0005524">
    <property type="term" value="F:ATP binding"/>
    <property type="evidence" value="ECO:0007669"/>
    <property type="project" value="UniProtKB-KW"/>
</dbReference>
<feature type="non-terminal residue" evidence="5">
    <location>
        <position position="48"/>
    </location>
</feature>
<keyword evidence="5" id="KW-0670">Pyruvate</keyword>
<reference evidence="5" key="2">
    <citation type="journal article" date="2014" name="ISME J.">
        <title>Microbial stratification in low pH oxic and suboxic macroscopic growths along an acid mine drainage.</title>
        <authorList>
            <person name="Mendez-Garcia C."/>
            <person name="Mesa V."/>
            <person name="Sprenger R.R."/>
            <person name="Richter M."/>
            <person name="Diez M.S."/>
            <person name="Solano J."/>
            <person name="Bargiela R."/>
            <person name="Golyshina O.V."/>
            <person name="Manteca A."/>
            <person name="Ramos J.L."/>
            <person name="Gallego J.R."/>
            <person name="Llorente I."/>
            <person name="Martins Dos Santos V.A."/>
            <person name="Jensen O.N."/>
            <person name="Pelaez A.I."/>
            <person name="Sanchez J."/>
            <person name="Ferrer M."/>
        </authorList>
    </citation>
    <scope>NUCLEOTIDE SEQUENCE</scope>
</reference>
<keyword evidence="3" id="KW-0067">ATP-binding</keyword>
<feature type="domain" description="PEP-utilising enzyme mobile" evidence="4">
    <location>
        <begin position="2"/>
        <end position="48"/>
    </location>
</feature>
<organism evidence="5">
    <name type="scientific">mine drainage metagenome</name>
    <dbReference type="NCBI Taxonomy" id="410659"/>
    <lineage>
        <taxon>unclassified sequences</taxon>
        <taxon>metagenomes</taxon>
        <taxon>ecological metagenomes</taxon>
    </lineage>
</organism>
<evidence type="ECO:0000256" key="3">
    <source>
        <dbReference type="ARBA" id="ARBA00022840"/>
    </source>
</evidence>
<name>T1C9Y2_9ZZZZ</name>
<dbReference type="PROSITE" id="PS00370">
    <property type="entry name" value="PEP_ENZYMES_PHOS_SITE"/>
    <property type="match status" value="1"/>
</dbReference>
<comment type="similarity">
    <text evidence="1">Belongs to the PEP-utilizing enzyme family.</text>
</comment>
<comment type="caution">
    <text evidence="5">The sequence shown here is derived from an EMBL/GenBank/DDBJ whole genome shotgun (WGS) entry which is preliminary data.</text>
</comment>
<reference evidence="5" key="1">
    <citation type="submission" date="2013-08" db="EMBL/GenBank/DDBJ databases">
        <authorList>
            <person name="Mendez C."/>
            <person name="Richter M."/>
            <person name="Ferrer M."/>
            <person name="Sanchez J."/>
        </authorList>
    </citation>
    <scope>NUCLEOTIDE SEQUENCE</scope>
</reference>
<dbReference type="Pfam" id="PF00391">
    <property type="entry name" value="PEP-utilizers"/>
    <property type="match status" value="1"/>
</dbReference>
<sequence length="48" mass="5051">MLVTDMTDPDWEPIMKKAAAIVTNRGGRTCHAAIIARELGIPAVVGCG</sequence>
<gene>
    <name evidence="5" type="ORF">B1A_09255</name>
</gene>
<dbReference type="PANTHER" id="PTHR43030">
    <property type="entry name" value="PHOSPHOENOLPYRUVATE SYNTHASE"/>
    <property type="match status" value="1"/>
</dbReference>
<evidence type="ECO:0000256" key="1">
    <source>
        <dbReference type="ARBA" id="ARBA00007837"/>
    </source>
</evidence>
<dbReference type="GO" id="GO:0008986">
    <property type="term" value="F:pyruvate, water dikinase activity"/>
    <property type="evidence" value="ECO:0007669"/>
    <property type="project" value="InterPro"/>
</dbReference>
<proteinExistence type="inferred from homology"/>
<protein>
    <submittedName>
        <fullName evidence="5">Phosphoenolpyruvate synthase</fullName>
    </submittedName>
</protein>
<evidence type="ECO:0000259" key="4">
    <source>
        <dbReference type="Pfam" id="PF00391"/>
    </source>
</evidence>
<dbReference type="SUPFAM" id="SSF52009">
    <property type="entry name" value="Phosphohistidine domain"/>
    <property type="match status" value="1"/>
</dbReference>
<dbReference type="PANTHER" id="PTHR43030:SF1">
    <property type="entry name" value="PHOSPHOENOLPYRUVATE SYNTHASE"/>
    <property type="match status" value="1"/>
</dbReference>
<accession>T1C9Y2</accession>
<dbReference type="AlphaFoldDB" id="T1C9Y2"/>
<dbReference type="EMBL" id="AUZX01006586">
    <property type="protein sequence ID" value="EQD63190.1"/>
    <property type="molecule type" value="Genomic_DNA"/>
</dbReference>
<keyword evidence="2" id="KW-0547">Nucleotide-binding</keyword>
<evidence type="ECO:0000313" key="5">
    <source>
        <dbReference type="EMBL" id="EQD63190.1"/>
    </source>
</evidence>
<dbReference type="InterPro" id="IPR018274">
    <property type="entry name" value="PEP_util_AS"/>
</dbReference>
<dbReference type="InterPro" id="IPR006319">
    <property type="entry name" value="PEP_synth"/>
</dbReference>
<dbReference type="InterPro" id="IPR008279">
    <property type="entry name" value="PEP-util_enz_mobile_dom"/>
</dbReference>
<dbReference type="InterPro" id="IPR036637">
    <property type="entry name" value="Phosphohistidine_dom_sf"/>
</dbReference>